<evidence type="ECO:0000256" key="3">
    <source>
        <dbReference type="ARBA" id="ARBA00012154"/>
    </source>
</evidence>
<reference evidence="13 17" key="3">
    <citation type="submission" date="2019-07" db="EMBL/GenBank/DDBJ databases">
        <title>Whole genome shotgun sequence of Enterococcus mundtii NBRC 100490.</title>
        <authorList>
            <person name="Hosoyama A."/>
            <person name="Uohara A."/>
            <person name="Ohji S."/>
            <person name="Ichikawa N."/>
        </authorList>
    </citation>
    <scope>NUCLEOTIDE SEQUENCE [LARGE SCALE GENOMIC DNA]</scope>
    <source>
        <strain evidence="13 17">NBRC 100490</strain>
    </source>
</reference>
<dbReference type="PANTHER" id="PTHR21087:SF16">
    <property type="entry name" value="SHIKIMATE KINASE 1, CHLOROPLASTIC"/>
    <property type="match status" value="1"/>
</dbReference>
<feature type="binding site" evidence="11">
    <location>
        <position position="33"/>
    </location>
    <ligand>
        <name>substrate</name>
    </ligand>
</feature>
<protein>
    <recommendedName>
        <fullName evidence="3 11">Shikimate kinase</fullName>
        <shortName evidence="11">SK</shortName>
        <ecNumber evidence="3 11">2.7.1.71</ecNumber>
    </recommendedName>
</protein>
<dbReference type="EMBL" id="BJWA01000008">
    <property type="protein sequence ID" value="GEL80257.1"/>
    <property type="molecule type" value="Genomic_DNA"/>
</dbReference>
<comment type="catalytic activity">
    <reaction evidence="10 11">
        <text>shikimate + ATP = 3-phosphoshikimate + ADP + H(+)</text>
        <dbReference type="Rhea" id="RHEA:13121"/>
        <dbReference type="ChEBI" id="CHEBI:15378"/>
        <dbReference type="ChEBI" id="CHEBI:30616"/>
        <dbReference type="ChEBI" id="CHEBI:36208"/>
        <dbReference type="ChEBI" id="CHEBI:145989"/>
        <dbReference type="ChEBI" id="CHEBI:456216"/>
        <dbReference type="EC" id="2.7.1.71"/>
    </reaction>
</comment>
<dbReference type="EMBL" id="MSTR01000006">
    <property type="protein sequence ID" value="ONN43247.1"/>
    <property type="molecule type" value="Genomic_DNA"/>
</dbReference>
<keyword evidence="5 11" id="KW-0808">Transferase</keyword>
<reference evidence="12 18" key="2">
    <citation type="submission" date="2019-07" db="EMBL/GenBank/DDBJ databases">
        <title>antibiotic susceptibility of plant-derived lactic acid bacteria.</title>
        <authorList>
            <person name="Sugiyama M."/>
            <person name="Noda M."/>
        </authorList>
    </citation>
    <scope>NUCLEOTIDE SEQUENCE [LARGE SCALE GENOMIC DNA]</scope>
    <source>
        <strain evidence="12 18">15-1A</strain>
    </source>
</reference>
<evidence type="ECO:0000256" key="5">
    <source>
        <dbReference type="ARBA" id="ARBA00022679"/>
    </source>
</evidence>
<dbReference type="EC" id="2.7.1.71" evidence="3 11"/>
<dbReference type="UniPathway" id="UPA00053">
    <property type="reaction ID" value="UER00088"/>
</dbReference>
<comment type="similarity">
    <text evidence="2 11">Belongs to the shikimate kinase family.</text>
</comment>
<evidence type="ECO:0000256" key="10">
    <source>
        <dbReference type="ARBA" id="ARBA00048567"/>
    </source>
</evidence>
<keyword evidence="11" id="KW-0479">Metal-binding</keyword>
<dbReference type="Pfam" id="PF01202">
    <property type="entry name" value="SKI"/>
    <property type="match status" value="1"/>
</dbReference>
<gene>
    <name evidence="11 12" type="primary">aroK</name>
    <name evidence="15" type="ORF">BTN92_07310</name>
    <name evidence="12" type="ORF">EM151A_2156</name>
    <name evidence="13" type="ORF">EMU01_14010</name>
    <name evidence="14" type="ORF">HI921_09705</name>
</gene>
<dbReference type="HAMAP" id="MF_00109">
    <property type="entry name" value="Shikimate_kinase"/>
    <property type="match status" value="1"/>
</dbReference>
<evidence type="ECO:0000313" key="13">
    <source>
        <dbReference type="EMBL" id="GEL80257.1"/>
    </source>
</evidence>
<comment type="function">
    <text evidence="11">Catalyzes the specific phosphorylation of the 3-hydroxyl group of shikimic acid using ATP as a cosubstrate.</text>
</comment>
<dbReference type="PANTHER" id="PTHR21087">
    <property type="entry name" value="SHIKIMATE KINASE"/>
    <property type="match status" value="1"/>
</dbReference>
<dbReference type="Proteomes" id="UP000189299">
    <property type="component" value="Unassembled WGS sequence"/>
</dbReference>
<comment type="pathway">
    <text evidence="1 11">Metabolic intermediate biosynthesis; chorismate biosynthesis; chorismate from D-erythrose 4-phosphate and phosphoenolpyruvate: step 5/7.</text>
</comment>
<dbReference type="InterPro" id="IPR031322">
    <property type="entry name" value="Shikimate/glucono_kinase"/>
</dbReference>
<dbReference type="STRING" id="53346.A5802_000070"/>
<feature type="binding site" evidence="11">
    <location>
        <position position="117"/>
    </location>
    <ligand>
        <name>ATP</name>
        <dbReference type="ChEBI" id="CHEBI:30616"/>
    </ligand>
</feature>
<feature type="binding site" evidence="11">
    <location>
        <begin position="11"/>
        <end position="16"/>
    </location>
    <ligand>
        <name>ATP</name>
        <dbReference type="ChEBI" id="CHEBI:30616"/>
    </ligand>
</feature>
<dbReference type="GO" id="GO:0009073">
    <property type="term" value="P:aromatic amino acid family biosynthetic process"/>
    <property type="evidence" value="ECO:0007669"/>
    <property type="project" value="UniProtKB-KW"/>
</dbReference>
<evidence type="ECO:0000256" key="4">
    <source>
        <dbReference type="ARBA" id="ARBA00022605"/>
    </source>
</evidence>
<comment type="subcellular location">
    <subcellularLocation>
        <location evidence="11">Cytoplasm</location>
    </subcellularLocation>
</comment>
<evidence type="ECO:0000313" key="15">
    <source>
        <dbReference type="EMBL" id="ONN43247.1"/>
    </source>
</evidence>
<dbReference type="GeneID" id="60998325"/>
<dbReference type="Proteomes" id="UP000509460">
    <property type="component" value="Chromosome"/>
</dbReference>
<feature type="binding site" evidence="11">
    <location>
        <position position="15"/>
    </location>
    <ligand>
        <name>Mg(2+)</name>
        <dbReference type="ChEBI" id="CHEBI:18420"/>
    </ligand>
</feature>
<dbReference type="PRINTS" id="PR01100">
    <property type="entry name" value="SHIKIMTKNASE"/>
</dbReference>
<evidence type="ECO:0000313" key="14">
    <source>
        <dbReference type="EMBL" id="NMP58731.1"/>
    </source>
</evidence>
<dbReference type="AlphaFoldDB" id="A0A1L8UYR9"/>
<keyword evidence="6 11" id="KW-0547">Nucleotide-binding</keyword>
<dbReference type="Proteomes" id="UP000321175">
    <property type="component" value="Unassembled WGS sequence"/>
</dbReference>
<keyword evidence="17" id="KW-1185">Reference proteome</keyword>
<dbReference type="EMBL" id="AP019810">
    <property type="protein sequence ID" value="BBM15343.1"/>
    <property type="molecule type" value="Genomic_DNA"/>
</dbReference>
<comment type="caution">
    <text evidence="11">Lacks conserved residue(s) required for the propagation of feature annotation.</text>
</comment>
<dbReference type="GO" id="GO:0005829">
    <property type="term" value="C:cytosol"/>
    <property type="evidence" value="ECO:0007669"/>
    <property type="project" value="TreeGrafter"/>
</dbReference>
<reference evidence="14 19" key="4">
    <citation type="submission" date="2020-04" db="EMBL/GenBank/DDBJ databases">
        <authorList>
            <person name="Abaymova A."/>
            <person name="Teymurazov M."/>
            <person name="Tazyna O."/>
            <person name="Chatushin Y."/>
            <person name="Svetoch E."/>
            <person name="Pereligyn V."/>
            <person name="Pohylenko V."/>
            <person name="Platonov M."/>
            <person name="Kartsev N."/>
            <person name="Skryabin Y."/>
            <person name="Sizova A."/>
            <person name="Solomentsev V."/>
            <person name="Kislichkina A."/>
            <person name="Bogun A."/>
        </authorList>
    </citation>
    <scope>NUCLEOTIDE SEQUENCE [LARGE SCALE GENOMIC DNA]</scope>
    <source>
        <strain evidence="14">SCPM-O-B-8398</strain>
        <strain evidence="19">SCPM-O-B-8398 (E28)</strain>
    </source>
</reference>
<evidence type="ECO:0000256" key="8">
    <source>
        <dbReference type="ARBA" id="ARBA00022840"/>
    </source>
</evidence>
<evidence type="ECO:0000313" key="19">
    <source>
        <dbReference type="Proteomes" id="UP000557857"/>
    </source>
</evidence>
<keyword evidence="4 11" id="KW-0028">Amino-acid biosynthesis</keyword>
<dbReference type="InterPro" id="IPR027417">
    <property type="entry name" value="P-loop_NTPase"/>
</dbReference>
<dbReference type="PROSITE" id="PS01128">
    <property type="entry name" value="SHIKIMATE_KINASE"/>
    <property type="match status" value="1"/>
</dbReference>
<proteinExistence type="inferred from homology"/>
<organism evidence="15 16">
    <name type="scientific">Enterococcus mundtii</name>
    <dbReference type="NCBI Taxonomy" id="53346"/>
    <lineage>
        <taxon>Bacteria</taxon>
        <taxon>Bacillati</taxon>
        <taxon>Bacillota</taxon>
        <taxon>Bacilli</taxon>
        <taxon>Lactobacillales</taxon>
        <taxon>Enterococcaceae</taxon>
        <taxon>Enterococcus</taxon>
    </lineage>
</organism>
<evidence type="ECO:0000313" key="18">
    <source>
        <dbReference type="Proteomes" id="UP000509460"/>
    </source>
</evidence>
<dbReference type="GO" id="GO:0004765">
    <property type="term" value="F:shikimate kinase activity"/>
    <property type="evidence" value="ECO:0007669"/>
    <property type="project" value="UniProtKB-UniRule"/>
</dbReference>
<evidence type="ECO:0000256" key="1">
    <source>
        <dbReference type="ARBA" id="ARBA00004842"/>
    </source>
</evidence>
<dbReference type="Proteomes" id="UP000557857">
    <property type="component" value="Unassembled WGS sequence"/>
</dbReference>
<feature type="binding site" evidence="11">
    <location>
        <position position="135"/>
    </location>
    <ligand>
        <name>substrate</name>
    </ligand>
</feature>
<comment type="subunit">
    <text evidence="11">Monomer.</text>
</comment>
<dbReference type="GO" id="GO:0009423">
    <property type="term" value="P:chorismate biosynthetic process"/>
    <property type="evidence" value="ECO:0007669"/>
    <property type="project" value="UniProtKB-UniRule"/>
</dbReference>
<keyword evidence="7 11" id="KW-0418">Kinase</keyword>
<evidence type="ECO:0000313" key="16">
    <source>
        <dbReference type="Proteomes" id="UP000189299"/>
    </source>
</evidence>
<dbReference type="GO" id="GO:0000287">
    <property type="term" value="F:magnesium ion binding"/>
    <property type="evidence" value="ECO:0007669"/>
    <property type="project" value="UniProtKB-UniRule"/>
</dbReference>
<comment type="cofactor">
    <cofactor evidence="11">
        <name>Mg(2+)</name>
        <dbReference type="ChEBI" id="CHEBI:18420"/>
    </cofactor>
    <text evidence="11">Binds 1 Mg(2+) ion per subunit.</text>
</comment>
<keyword evidence="8 11" id="KW-0067">ATP-binding</keyword>
<keyword evidence="11" id="KW-0963">Cytoplasm</keyword>
<evidence type="ECO:0000256" key="2">
    <source>
        <dbReference type="ARBA" id="ARBA00006997"/>
    </source>
</evidence>
<dbReference type="GO" id="GO:0005524">
    <property type="term" value="F:ATP binding"/>
    <property type="evidence" value="ECO:0007669"/>
    <property type="project" value="UniProtKB-UniRule"/>
</dbReference>
<evidence type="ECO:0000313" key="17">
    <source>
        <dbReference type="Proteomes" id="UP000321175"/>
    </source>
</evidence>
<dbReference type="GO" id="GO:0008652">
    <property type="term" value="P:amino acid biosynthetic process"/>
    <property type="evidence" value="ECO:0007669"/>
    <property type="project" value="UniProtKB-KW"/>
</dbReference>
<name>A0A1L8UYR9_ENTMU</name>
<dbReference type="Gene3D" id="3.40.50.300">
    <property type="entry name" value="P-loop containing nucleotide triphosphate hydrolases"/>
    <property type="match status" value="1"/>
</dbReference>
<evidence type="ECO:0000313" key="12">
    <source>
        <dbReference type="EMBL" id="BBM15343.1"/>
    </source>
</evidence>
<accession>A0A1L8UYR9</accession>
<dbReference type="InterPro" id="IPR000623">
    <property type="entry name" value="Shikimate_kinase/TSH1"/>
</dbReference>
<dbReference type="CDD" id="cd00464">
    <property type="entry name" value="SK"/>
    <property type="match status" value="1"/>
</dbReference>
<dbReference type="OrthoDB" id="9800332at2"/>
<evidence type="ECO:0000256" key="6">
    <source>
        <dbReference type="ARBA" id="ARBA00022741"/>
    </source>
</evidence>
<dbReference type="SUPFAM" id="SSF52540">
    <property type="entry name" value="P-loop containing nucleoside triphosphate hydrolases"/>
    <property type="match status" value="1"/>
</dbReference>
<dbReference type="RefSeq" id="WP_010736267.1">
    <property type="nucleotide sequence ID" value="NZ_AP019810.1"/>
</dbReference>
<dbReference type="InterPro" id="IPR023000">
    <property type="entry name" value="Shikimate_kinase_CS"/>
</dbReference>
<keyword evidence="9 11" id="KW-0057">Aromatic amino acid biosynthesis</keyword>
<keyword evidence="11" id="KW-0460">Magnesium</keyword>
<feature type="binding site" evidence="11">
    <location>
        <position position="57"/>
    </location>
    <ligand>
        <name>substrate</name>
    </ligand>
</feature>
<evidence type="ECO:0000256" key="9">
    <source>
        <dbReference type="ARBA" id="ARBA00023141"/>
    </source>
</evidence>
<sequence>MAAIVLIGFMGAGKTTISRKLSMQLKKPLIDMDTKLVEEFGCSISQYFELHGEAAFRQEETKLLKNSLQEEAIIATGGGVILQEENQRLLTDHLVVYLKADPDLLIKRIRQDHKQARPLALDKDDTELKELFFSRKKHYETLADLTIETTGKSPAEVVSEIIKQVMNR</sequence>
<evidence type="ECO:0000256" key="7">
    <source>
        <dbReference type="ARBA" id="ARBA00022777"/>
    </source>
</evidence>
<evidence type="ECO:0000256" key="11">
    <source>
        <dbReference type="HAMAP-Rule" id="MF_00109"/>
    </source>
</evidence>
<reference evidence="15 16" key="1">
    <citation type="submission" date="2016-12" db="EMBL/GenBank/DDBJ databases">
        <authorList>
            <person name="Song W.-J."/>
            <person name="Kurnit D.M."/>
        </authorList>
    </citation>
    <scope>NUCLEOTIDE SEQUENCE [LARGE SCALE GENOMIC DNA]</scope>
    <source>
        <strain evidence="15 16">CGB1038-1_S1</strain>
    </source>
</reference>
<dbReference type="EMBL" id="JABCAG010000026">
    <property type="protein sequence ID" value="NMP58731.1"/>
    <property type="molecule type" value="Genomic_DNA"/>
</dbReference>
<feature type="binding site" evidence="11">
    <location>
        <position position="78"/>
    </location>
    <ligand>
        <name>substrate</name>
    </ligand>
</feature>